<name>U9SJM8_RHIID</name>
<evidence type="ECO:0000256" key="1">
    <source>
        <dbReference type="SAM" id="SignalP"/>
    </source>
</evidence>
<proteinExistence type="predicted"/>
<dbReference type="VEuPathDB" id="FungiDB:RhiirFUN_010480"/>
<protein>
    <submittedName>
        <fullName evidence="2">Uncharacterized protein</fullName>
    </submittedName>
</protein>
<keyword evidence="1" id="KW-0732">Signal</keyword>
<feature type="chain" id="PRO_5004689314" evidence="1">
    <location>
        <begin position="30"/>
        <end position="98"/>
    </location>
</feature>
<dbReference type="AlphaFoldDB" id="U9SJM8"/>
<organism evidence="2">
    <name type="scientific">Rhizophagus irregularis (strain DAOM 181602 / DAOM 197198 / MUCL 43194)</name>
    <name type="common">Arbuscular mycorrhizal fungus</name>
    <name type="synonym">Glomus intraradices</name>
    <dbReference type="NCBI Taxonomy" id="747089"/>
    <lineage>
        <taxon>Eukaryota</taxon>
        <taxon>Fungi</taxon>
        <taxon>Fungi incertae sedis</taxon>
        <taxon>Mucoromycota</taxon>
        <taxon>Glomeromycotina</taxon>
        <taxon>Glomeromycetes</taxon>
        <taxon>Glomerales</taxon>
        <taxon>Glomeraceae</taxon>
        <taxon>Rhizophagus</taxon>
    </lineage>
</organism>
<accession>U9SJM8</accession>
<dbReference type="EMBL" id="KI301365">
    <property type="protein sequence ID" value="ERZ95296.1"/>
    <property type="molecule type" value="Genomic_DNA"/>
</dbReference>
<reference evidence="2" key="1">
    <citation type="submission" date="2013-07" db="EMBL/GenBank/DDBJ databases">
        <title>The genome of an arbuscular mycorrhizal fungus provides insights into the evolution of the oldest plant symbiosis.</title>
        <authorList>
            <consortium name="DOE Joint Genome Institute"/>
            <person name="Tisserant E."/>
            <person name="Malbreil M."/>
            <person name="Kuo A."/>
            <person name="Kohler A."/>
            <person name="Symeonidi A."/>
            <person name="Balestrini R."/>
            <person name="Charron P."/>
            <person name="Duensing N."/>
            <person name="Frei-dit-Frey N."/>
            <person name="Gianinazzi-Pearson V."/>
            <person name="Gilbert B."/>
            <person name="Handa Y."/>
            <person name="Hijri M."/>
            <person name="Kaul R."/>
            <person name="Kawaguchi M."/>
            <person name="Krajinski F."/>
            <person name="Lammers P."/>
            <person name="Lapierre D."/>
            <person name="Masclaux F.G."/>
            <person name="Murat C."/>
            <person name="Morin E."/>
            <person name="Ndikumana S."/>
            <person name="Pagni M."/>
            <person name="Petitpierre D."/>
            <person name="Requena N."/>
            <person name="Rosikiewicz P."/>
            <person name="Riley R."/>
            <person name="Saito K."/>
            <person name="San Clemente H."/>
            <person name="Shapiro H."/>
            <person name="van Tuinen D."/>
            <person name="Becard G."/>
            <person name="Bonfante P."/>
            <person name="Paszkowski U."/>
            <person name="Shachar-Hill Y."/>
            <person name="Young J.P."/>
            <person name="Sanders I.R."/>
            <person name="Henrissat B."/>
            <person name="Rensing S.A."/>
            <person name="Grigoriev I.V."/>
            <person name="Corradi N."/>
            <person name="Roux C."/>
            <person name="Martin F."/>
        </authorList>
    </citation>
    <scope>NUCLEOTIDE SEQUENCE</scope>
    <source>
        <strain evidence="2">DAOM 197198</strain>
    </source>
</reference>
<dbReference type="HOGENOM" id="CLU_2334737_0_0_1"/>
<evidence type="ECO:0000313" key="2">
    <source>
        <dbReference type="EMBL" id="ERZ95296.1"/>
    </source>
</evidence>
<feature type="signal peptide" evidence="1">
    <location>
        <begin position="1"/>
        <end position="29"/>
    </location>
</feature>
<gene>
    <name evidence="2" type="ORF">GLOINDRAFT_312391</name>
</gene>
<sequence>MRKIYPPPFNKFVVFVFYSLLSIAAIVSSQVTLMDNGCKPSALNFTNRPVIGYVQPSIDPNSIQWDLYSHINFIGKGKKDASFRTKVYFFLLKLYFEI</sequence>